<gene>
    <name evidence="1" type="ORF">PCOR1329_LOCUS9044</name>
</gene>
<evidence type="ECO:0000313" key="2">
    <source>
        <dbReference type="Proteomes" id="UP001189429"/>
    </source>
</evidence>
<keyword evidence="2" id="KW-1185">Reference proteome</keyword>
<feature type="non-terminal residue" evidence="1">
    <location>
        <position position="122"/>
    </location>
</feature>
<accession>A0ABN9Q5N2</accession>
<reference evidence="1" key="1">
    <citation type="submission" date="2023-10" db="EMBL/GenBank/DDBJ databases">
        <authorList>
            <person name="Chen Y."/>
            <person name="Shah S."/>
            <person name="Dougan E. K."/>
            <person name="Thang M."/>
            <person name="Chan C."/>
        </authorList>
    </citation>
    <scope>NUCLEOTIDE SEQUENCE [LARGE SCALE GENOMIC DNA]</scope>
</reference>
<organism evidence="1 2">
    <name type="scientific">Prorocentrum cordatum</name>
    <dbReference type="NCBI Taxonomy" id="2364126"/>
    <lineage>
        <taxon>Eukaryota</taxon>
        <taxon>Sar</taxon>
        <taxon>Alveolata</taxon>
        <taxon>Dinophyceae</taxon>
        <taxon>Prorocentrales</taxon>
        <taxon>Prorocentraceae</taxon>
        <taxon>Prorocentrum</taxon>
    </lineage>
</organism>
<evidence type="ECO:0000313" key="1">
    <source>
        <dbReference type="EMBL" id="CAK0801057.1"/>
    </source>
</evidence>
<protein>
    <submittedName>
        <fullName evidence="1">Uncharacterized protein</fullName>
    </submittedName>
</protein>
<feature type="non-terminal residue" evidence="1">
    <location>
        <position position="1"/>
    </location>
</feature>
<dbReference type="Proteomes" id="UP001189429">
    <property type="component" value="Unassembled WGS sequence"/>
</dbReference>
<proteinExistence type="predicted"/>
<sequence length="122" mass="13441">DRWKIDGASMRGFYLHSESGYLYIWNQATGTLYEYEQSTGQCQTVWSSAAPQVNAELWTVLPLPPTDPAALQANCASGDLLPNSDVYLVLTVAHESGRQIPEDLLLAGVDEFCARLEIDAYA</sequence>
<dbReference type="EMBL" id="CAUYUJ010002502">
    <property type="protein sequence ID" value="CAK0801057.1"/>
    <property type="molecule type" value="Genomic_DNA"/>
</dbReference>
<comment type="caution">
    <text evidence="1">The sequence shown here is derived from an EMBL/GenBank/DDBJ whole genome shotgun (WGS) entry which is preliminary data.</text>
</comment>
<name>A0ABN9Q5N2_9DINO</name>